<accession>A0ACC2CZP8</accession>
<reference evidence="2" key="1">
    <citation type="journal article" date="2024" name="Proc. Natl. Acad. Sci. U.S.A.">
        <title>Extraordinary preservation of gene collinearity over three hundred million years revealed in homosporous lycophytes.</title>
        <authorList>
            <person name="Li C."/>
            <person name="Wickell D."/>
            <person name="Kuo L.Y."/>
            <person name="Chen X."/>
            <person name="Nie B."/>
            <person name="Liao X."/>
            <person name="Peng D."/>
            <person name="Ji J."/>
            <person name="Jenkins J."/>
            <person name="Williams M."/>
            <person name="Shu S."/>
            <person name="Plott C."/>
            <person name="Barry K."/>
            <person name="Rajasekar S."/>
            <person name="Grimwood J."/>
            <person name="Han X."/>
            <person name="Sun S."/>
            <person name="Hou Z."/>
            <person name="He W."/>
            <person name="Dai G."/>
            <person name="Sun C."/>
            <person name="Schmutz J."/>
            <person name="Leebens-Mack J.H."/>
            <person name="Li F.W."/>
            <person name="Wang L."/>
        </authorList>
    </citation>
    <scope>NUCLEOTIDE SEQUENCE [LARGE SCALE GENOMIC DNA]</scope>
    <source>
        <strain evidence="2">cv. PW_Plant_1</strain>
    </source>
</reference>
<dbReference type="Proteomes" id="UP001162992">
    <property type="component" value="Chromosome 8"/>
</dbReference>
<comment type="caution">
    <text evidence="1">The sequence shown here is derived from an EMBL/GenBank/DDBJ whole genome shotgun (WGS) entry which is preliminary data.</text>
</comment>
<evidence type="ECO:0000313" key="1">
    <source>
        <dbReference type="EMBL" id="KAJ7547529.1"/>
    </source>
</evidence>
<evidence type="ECO:0000313" key="2">
    <source>
        <dbReference type="Proteomes" id="UP001162992"/>
    </source>
</evidence>
<keyword evidence="2" id="KW-1185">Reference proteome</keyword>
<organism evidence="1 2">
    <name type="scientific">Diphasiastrum complanatum</name>
    <name type="common">Issler's clubmoss</name>
    <name type="synonym">Lycopodium complanatum</name>
    <dbReference type="NCBI Taxonomy" id="34168"/>
    <lineage>
        <taxon>Eukaryota</taxon>
        <taxon>Viridiplantae</taxon>
        <taxon>Streptophyta</taxon>
        <taxon>Embryophyta</taxon>
        <taxon>Tracheophyta</taxon>
        <taxon>Lycopodiopsida</taxon>
        <taxon>Lycopodiales</taxon>
        <taxon>Lycopodiaceae</taxon>
        <taxon>Lycopodioideae</taxon>
        <taxon>Diphasiastrum</taxon>
    </lineage>
</organism>
<name>A0ACC2CZP8_DIPCM</name>
<proteinExistence type="predicted"/>
<gene>
    <name evidence="1" type="ORF">O6H91_08G089500</name>
</gene>
<sequence length="835" mass="93736">MFENPSLKAAECGPDDFKRKGAVTEVLHKIDSVNEQHTAPCDRGTENGNHDLNMEIRRDTKWNTRWGPEDREKDVRRDRWNDSERNRHVTSFSNGRDDRESEVTNRDGVWRPQFLLGRGRGDNPSAGANSHKLVPTLGGNKTRGSGAYVGFSQGRGRAILGPGLIPAPPCGQSLQPNFRYSRAKMLDLFRQQTIKSFAALPNQFEEVPLVTERDPLEPISFLTPDVEEQVILQGIWKGEIVTSKISQRVDKEPHFQPEYEDDGQKASDADIVSKLGEHLKLPDAEISKGEIIAVVQKNSAEERALVSLVPMKDELLLTSERGFEHMGPNIQQTKLGSPYLFTANDKGTTPEKPSIVDDVQITAKERDAYLVSLEQVNHGENMYGIDQHKMKLCTPNDEALAISTSVYSNQVSSNSMREPSHGNLEVAPEALSLFYIDPQGDIQGPFSGVDIIDWFEAGFFGTDLPVQLASAPEGTPFVTLGDVMPHLEHVDKMPPASKNGEAISGCNELEFPLDRNSANLTSTGLENGTSSIEGDEQIQMLNLKSIRNLGFRSEGGNHTSEVNNLFISPDSEMADSKRLSPPYGPRSPFVEGTTPRERFMDTALSHTPYSPLSQPVQLPPWHPFFQSLPGNSNFPAIPVSGSDLRRSFADSHLGYYEQMERPFQPFGNPQPDPFLDQYLQQQQQFPRFQHPVPSFLQPPLQQNRAPERFGQLMQPSLTQNLHNSNLFPPPHPGLPPSHVPTADHMRSQFSRFQQHQQQQLPAELVLEQLVRREQQLATQQLIESQLGRTYLRGFEDQIFQQKMHDSSQSNSQLQLHQVPSAIYPEQFYQHRGMDN</sequence>
<protein>
    <submittedName>
        <fullName evidence="1">Uncharacterized protein</fullName>
    </submittedName>
</protein>
<dbReference type="EMBL" id="CM055099">
    <property type="protein sequence ID" value="KAJ7547529.1"/>
    <property type="molecule type" value="Genomic_DNA"/>
</dbReference>